<feature type="transmembrane region" description="Helical" evidence="1">
    <location>
        <begin position="30"/>
        <end position="50"/>
    </location>
</feature>
<keyword evidence="1" id="KW-0812">Transmembrane</keyword>
<sequence length="108" mass="13320">MTIKGNWFLKIFKDTFKVLKRREIDFSFQVYHSFQLSTFLLFFYDIFIFFSATLKFFSISFYSFCLEFFFILICKEIEIFYFTMLYGQPFPQPAFSSTSFLKMLFFYF</sequence>
<gene>
    <name evidence="2" type="ORF">Lalb_Chr00c01g0403901</name>
</gene>
<dbReference type="EMBL" id="WOCE01000026">
    <property type="protein sequence ID" value="KAE9584465.1"/>
    <property type="molecule type" value="Genomic_DNA"/>
</dbReference>
<keyword evidence="1" id="KW-1133">Transmembrane helix</keyword>
<keyword evidence="1" id="KW-0472">Membrane</keyword>
<comment type="caution">
    <text evidence="2">The sequence shown here is derived from an EMBL/GenBank/DDBJ whole genome shotgun (WGS) entry which is preliminary data.</text>
</comment>
<keyword evidence="3" id="KW-1185">Reference proteome</keyword>
<proteinExistence type="predicted"/>
<evidence type="ECO:0000313" key="3">
    <source>
        <dbReference type="Proteomes" id="UP000447434"/>
    </source>
</evidence>
<organism evidence="2 3">
    <name type="scientific">Lupinus albus</name>
    <name type="common">White lupine</name>
    <name type="synonym">Lupinus termis</name>
    <dbReference type="NCBI Taxonomy" id="3870"/>
    <lineage>
        <taxon>Eukaryota</taxon>
        <taxon>Viridiplantae</taxon>
        <taxon>Streptophyta</taxon>
        <taxon>Embryophyta</taxon>
        <taxon>Tracheophyta</taxon>
        <taxon>Spermatophyta</taxon>
        <taxon>Magnoliopsida</taxon>
        <taxon>eudicotyledons</taxon>
        <taxon>Gunneridae</taxon>
        <taxon>Pentapetalae</taxon>
        <taxon>rosids</taxon>
        <taxon>fabids</taxon>
        <taxon>Fabales</taxon>
        <taxon>Fabaceae</taxon>
        <taxon>Papilionoideae</taxon>
        <taxon>50 kb inversion clade</taxon>
        <taxon>genistoids sensu lato</taxon>
        <taxon>core genistoids</taxon>
        <taxon>Genisteae</taxon>
        <taxon>Lupinus</taxon>
    </lineage>
</organism>
<dbReference type="Proteomes" id="UP000447434">
    <property type="component" value="Unassembled WGS sequence"/>
</dbReference>
<name>A0A6A4MWQ2_LUPAL</name>
<dbReference type="AlphaFoldDB" id="A0A6A4MWQ2"/>
<protein>
    <submittedName>
        <fullName evidence="2">Uncharacterized protein</fullName>
    </submittedName>
</protein>
<accession>A0A6A4MWQ2</accession>
<reference evidence="3" key="1">
    <citation type="journal article" date="2020" name="Nat. Commun.">
        <title>Genome sequence of the cluster root forming white lupin.</title>
        <authorList>
            <person name="Hufnagel B."/>
            <person name="Marques A."/>
            <person name="Soriano A."/>
            <person name="Marques L."/>
            <person name="Divol F."/>
            <person name="Doumas P."/>
            <person name="Sallet E."/>
            <person name="Mancinotti D."/>
            <person name="Carrere S."/>
            <person name="Marande W."/>
            <person name="Arribat S."/>
            <person name="Keller J."/>
            <person name="Huneau C."/>
            <person name="Blein T."/>
            <person name="Aime D."/>
            <person name="Laguerre M."/>
            <person name="Taylor J."/>
            <person name="Schubert V."/>
            <person name="Nelson M."/>
            <person name="Geu-Flores F."/>
            <person name="Crespi M."/>
            <person name="Gallardo-Guerrero K."/>
            <person name="Delaux P.-M."/>
            <person name="Salse J."/>
            <person name="Berges H."/>
            <person name="Guyot R."/>
            <person name="Gouzy J."/>
            <person name="Peret B."/>
        </authorList>
    </citation>
    <scope>NUCLEOTIDE SEQUENCE [LARGE SCALE GENOMIC DNA]</scope>
    <source>
        <strain evidence="3">cv. Amiga</strain>
    </source>
</reference>
<evidence type="ECO:0000313" key="2">
    <source>
        <dbReference type="EMBL" id="KAE9584465.1"/>
    </source>
</evidence>
<evidence type="ECO:0000256" key="1">
    <source>
        <dbReference type="SAM" id="Phobius"/>
    </source>
</evidence>